<protein>
    <submittedName>
        <fullName evidence="2">50S ribosomal protein L2</fullName>
    </submittedName>
</protein>
<dbReference type="OrthoDB" id="268576at2759"/>
<name>A0A1D2MG84_ORCCI</name>
<gene>
    <name evidence="2" type="ORF">Ocin01_14696</name>
</gene>
<reference evidence="2 3" key="1">
    <citation type="journal article" date="2016" name="Genome Biol. Evol.">
        <title>Gene Family Evolution Reflects Adaptation to Soil Environmental Stressors in the Genome of the Collembolan Orchesella cincta.</title>
        <authorList>
            <person name="Faddeeva-Vakhrusheva A."/>
            <person name="Derks M.F."/>
            <person name="Anvar S.Y."/>
            <person name="Agamennone V."/>
            <person name="Suring W."/>
            <person name="Smit S."/>
            <person name="van Straalen N.M."/>
            <person name="Roelofs D."/>
        </authorList>
    </citation>
    <scope>NUCLEOTIDE SEQUENCE [LARGE SCALE GENOMIC DNA]</scope>
    <source>
        <tissue evidence="2">Mixed pool</tissue>
    </source>
</reference>
<feature type="domain" description="Large ribosomal subunit protein uL2 RNA-binding" evidence="1">
    <location>
        <begin position="90"/>
        <end position="159"/>
    </location>
</feature>
<organism evidence="2 3">
    <name type="scientific">Orchesella cincta</name>
    <name type="common">Springtail</name>
    <name type="synonym">Podura cincta</name>
    <dbReference type="NCBI Taxonomy" id="48709"/>
    <lineage>
        <taxon>Eukaryota</taxon>
        <taxon>Metazoa</taxon>
        <taxon>Ecdysozoa</taxon>
        <taxon>Arthropoda</taxon>
        <taxon>Hexapoda</taxon>
        <taxon>Collembola</taxon>
        <taxon>Entomobryomorpha</taxon>
        <taxon>Entomobryoidea</taxon>
        <taxon>Orchesellidae</taxon>
        <taxon>Orchesellinae</taxon>
        <taxon>Orchesella</taxon>
    </lineage>
</organism>
<sequence>MCETGAQGTILQLVTMFEDNPIYCDFPVVELAKPLRTPCQKMCVSYRGSDNATEHMVEAPKPGKGNYFRRDVHYRRNTLLSLFRTLIWLGGIQRLLLEHWGGGIKHPFLWVDYKRHVPEGMEGPLIERVLQIVYEPSRTAHVALVGYADKLRYIIATEI</sequence>
<proteinExistence type="predicted"/>
<keyword evidence="2" id="KW-0689">Ribosomal protein</keyword>
<dbReference type="Pfam" id="PF00181">
    <property type="entry name" value="Ribosomal_L2_N"/>
    <property type="match status" value="1"/>
</dbReference>
<dbReference type="EMBL" id="LJIJ01001360">
    <property type="protein sequence ID" value="ODM91989.1"/>
    <property type="molecule type" value="Genomic_DNA"/>
</dbReference>
<accession>A0A1D2MG84</accession>
<dbReference type="InterPro" id="IPR022666">
    <property type="entry name" value="Ribosomal_uL2_RNA-bd_dom"/>
</dbReference>
<dbReference type="Gene3D" id="2.40.50.140">
    <property type="entry name" value="Nucleic acid-binding proteins"/>
    <property type="match status" value="1"/>
</dbReference>
<dbReference type="AlphaFoldDB" id="A0A1D2MG84"/>
<evidence type="ECO:0000259" key="1">
    <source>
        <dbReference type="SMART" id="SM01383"/>
    </source>
</evidence>
<evidence type="ECO:0000313" key="2">
    <source>
        <dbReference type="EMBL" id="ODM91989.1"/>
    </source>
</evidence>
<comment type="caution">
    <text evidence="2">The sequence shown here is derived from an EMBL/GenBank/DDBJ whole genome shotgun (WGS) entry which is preliminary data.</text>
</comment>
<dbReference type="SMART" id="SM01383">
    <property type="entry name" value="Ribosomal_L2"/>
    <property type="match status" value="1"/>
</dbReference>
<dbReference type="GO" id="GO:0006412">
    <property type="term" value="P:translation"/>
    <property type="evidence" value="ECO:0007669"/>
    <property type="project" value="InterPro"/>
</dbReference>
<dbReference type="InterPro" id="IPR012340">
    <property type="entry name" value="NA-bd_OB-fold"/>
</dbReference>
<dbReference type="Proteomes" id="UP000094527">
    <property type="component" value="Unassembled WGS sequence"/>
</dbReference>
<dbReference type="SUPFAM" id="SSF50249">
    <property type="entry name" value="Nucleic acid-binding proteins"/>
    <property type="match status" value="1"/>
</dbReference>
<dbReference type="STRING" id="48709.A0A1D2MG84"/>
<evidence type="ECO:0000313" key="3">
    <source>
        <dbReference type="Proteomes" id="UP000094527"/>
    </source>
</evidence>
<dbReference type="GO" id="GO:0003735">
    <property type="term" value="F:structural constituent of ribosome"/>
    <property type="evidence" value="ECO:0007669"/>
    <property type="project" value="InterPro"/>
</dbReference>
<keyword evidence="3" id="KW-1185">Reference proteome</keyword>
<keyword evidence="2" id="KW-0687">Ribonucleoprotein</keyword>
<dbReference type="OMA" id="DNATEHM"/>
<dbReference type="GO" id="GO:0005840">
    <property type="term" value="C:ribosome"/>
    <property type="evidence" value="ECO:0007669"/>
    <property type="project" value="UniProtKB-KW"/>
</dbReference>